<proteinExistence type="predicted"/>
<reference evidence="2" key="1">
    <citation type="submission" date="2019-08" db="EMBL/GenBank/DDBJ databases">
        <authorList>
            <person name="Kucharzyk K."/>
            <person name="Murdoch R.W."/>
            <person name="Higgins S."/>
            <person name="Loffler F."/>
        </authorList>
    </citation>
    <scope>NUCLEOTIDE SEQUENCE</scope>
</reference>
<evidence type="ECO:0000256" key="1">
    <source>
        <dbReference type="SAM" id="MobiDB-lite"/>
    </source>
</evidence>
<accession>A0A645HDN7</accession>
<feature type="region of interest" description="Disordered" evidence="1">
    <location>
        <begin position="44"/>
        <end position="81"/>
    </location>
</feature>
<dbReference type="AlphaFoldDB" id="A0A645HDN7"/>
<name>A0A645HDN7_9ZZZZ</name>
<organism evidence="2">
    <name type="scientific">bioreactor metagenome</name>
    <dbReference type="NCBI Taxonomy" id="1076179"/>
    <lineage>
        <taxon>unclassified sequences</taxon>
        <taxon>metagenomes</taxon>
        <taxon>ecological metagenomes</taxon>
    </lineage>
</organism>
<evidence type="ECO:0000313" key="2">
    <source>
        <dbReference type="EMBL" id="MPN37147.1"/>
    </source>
</evidence>
<comment type="caution">
    <text evidence="2">The sequence shown here is derived from an EMBL/GenBank/DDBJ whole genome shotgun (WGS) entry which is preliminary data.</text>
</comment>
<sequence>MAVFEYQALDSKLKKINGSINGTDYKAVSDSLRQKGFTIISLRENAKAGREQSGGRGRREKGSARFPAGIPISGEGRSSSC</sequence>
<dbReference type="EMBL" id="VSSQ01091641">
    <property type="protein sequence ID" value="MPN37147.1"/>
    <property type="molecule type" value="Genomic_DNA"/>
</dbReference>
<evidence type="ECO:0008006" key="3">
    <source>
        <dbReference type="Google" id="ProtNLM"/>
    </source>
</evidence>
<protein>
    <recommendedName>
        <fullName evidence="3">General secretion pathway protein F</fullName>
    </recommendedName>
</protein>
<gene>
    <name evidence="2" type="ORF">SDC9_184663</name>
</gene>